<dbReference type="Pfam" id="PF08279">
    <property type="entry name" value="HTH_11"/>
    <property type="match status" value="1"/>
</dbReference>
<dbReference type="InterPro" id="IPR051534">
    <property type="entry name" value="CBASS_pafABC_assoc_protein"/>
</dbReference>
<evidence type="ECO:0000313" key="5">
    <source>
        <dbReference type="Proteomes" id="UP000075531"/>
    </source>
</evidence>
<evidence type="ECO:0000259" key="2">
    <source>
        <dbReference type="Pfam" id="PF13280"/>
    </source>
</evidence>
<name>A0A151B2E5_9CLOT</name>
<reference evidence="4 5" key="1">
    <citation type="submission" date="2016-02" db="EMBL/GenBank/DDBJ databases">
        <title>Genome sequence of Clostridium tepidiprofundi DSM 19306.</title>
        <authorList>
            <person name="Poehlein A."/>
            <person name="Daniel R."/>
        </authorList>
    </citation>
    <scope>NUCLEOTIDE SEQUENCE [LARGE SCALE GENOMIC DNA]</scope>
    <source>
        <strain evidence="4 5">DSM 19306</strain>
    </source>
</reference>
<dbReference type="Proteomes" id="UP000075531">
    <property type="component" value="Unassembled WGS sequence"/>
</dbReference>
<dbReference type="SUPFAM" id="SSF46785">
    <property type="entry name" value="Winged helix' DNA-binding domain"/>
    <property type="match status" value="1"/>
</dbReference>
<organism evidence="4 5">
    <name type="scientific">Clostridium tepidiprofundi DSM 19306</name>
    <dbReference type="NCBI Taxonomy" id="1121338"/>
    <lineage>
        <taxon>Bacteria</taxon>
        <taxon>Bacillati</taxon>
        <taxon>Bacillota</taxon>
        <taxon>Clostridia</taxon>
        <taxon>Eubacteriales</taxon>
        <taxon>Clostridiaceae</taxon>
        <taxon>Clostridium</taxon>
    </lineage>
</organism>
<evidence type="ECO:0000259" key="1">
    <source>
        <dbReference type="Pfam" id="PF08279"/>
    </source>
</evidence>
<feature type="domain" description="WYL" evidence="2">
    <location>
        <begin position="141"/>
        <end position="205"/>
    </location>
</feature>
<dbReference type="RefSeq" id="WP_066826209.1">
    <property type="nucleotide sequence ID" value="NZ_LTBA01000026.1"/>
</dbReference>
<feature type="domain" description="WCX" evidence="3">
    <location>
        <begin position="234"/>
        <end position="311"/>
    </location>
</feature>
<dbReference type="EMBL" id="LTBA01000026">
    <property type="protein sequence ID" value="KYH34089.1"/>
    <property type="molecule type" value="Genomic_DNA"/>
</dbReference>
<evidence type="ECO:0000313" key="4">
    <source>
        <dbReference type="EMBL" id="KYH34089.1"/>
    </source>
</evidence>
<dbReference type="PANTHER" id="PTHR34580">
    <property type="match status" value="1"/>
</dbReference>
<comment type="caution">
    <text evidence="4">The sequence shown here is derived from an EMBL/GenBank/DDBJ whole genome shotgun (WGS) entry which is preliminary data.</text>
</comment>
<accession>A0A151B2E5</accession>
<evidence type="ECO:0000259" key="3">
    <source>
        <dbReference type="Pfam" id="PF25583"/>
    </source>
</evidence>
<dbReference type="OrthoDB" id="9767131at2"/>
<dbReference type="InterPro" id="IPR057727">
    <property type="entry name" value="WCX_dom"/>
</dbReference>
<dbReference type="Gene3D" id="1.10.10.10">
    <property type="entry name" value="Winged helix-like DNA-binding domain superfamily/Winged helix DNA-binding domain"/>
    <property type="match status" value="1"/>
</dbReference>
<dbReference type="PROSITE" id="PS52050">
    <property type="entry name" value="WYL"/>
    <property type="match status" value="1"/>
</dbReference>
<protein>
    <submittedName>
        <fullName evidence="4">HTH domain protein</fullName>
    </submittedName>
</protein>
<dbReference type="InterPro" id="IPR036390">
    <property type="entry name" value="WH_DNA-bd_sf"/>
</dbReference>
<sequence length="316" mass="37582">MSRVGNALNMLILLKSRRKMKISEIATELGVSEREVRRYKDDLEQARIYITSIKGKDGGYMYEGKDYLLGLNLSDEEYSTLITVKKHLKSSGFIMYKDFKLIVDKLIAIKEKTSLQEIHSEYFIKNIRPNYDYEKERQIWLDINAAIITRNKIKIKYHSLNTGEKERIVRPYVIFQYRNSMYFVGFCELRKDIRDFKMSRIKSYEILEEKFPEDDNFDSRNYMANCFGIFKDEEINLKLKIKYPMAQIIKEKIWVENQHIVEITDENSILFEATMKGKTEIKSWILSMGSSVEVIKPIDLKKEIKEELEKMIKLYK</sequence>
<dbReference type="PANTHER" id="PTHR34580:SF1">
    <property type="entry name" value="PROTEIN PAFC"/>
    <property type="match status" value="1"/>
</dbReference>
<dbReference type="Pfam" id="PF25583">
    <property type="entry name" value="WCX"/>
    <property type="match status" value="1"/>
</dbReference>
<dbReference type="InterPro" id="IPR036388">
    <property type="entry name" value="WH-like_DNA-bd_sf"/>
</dbReference>
<proteinExistence type="predicted"/>
<feature type="domain" description="Helix-turn-helix type 11" evidence="1">
    <location>
        <begin position="9"/>
        <end position="60"/>
    </location>
</feature>
<dbReference type="InterPro" id="IPR026881">
    <property type="entry name" value="WYL_dom"/>
</dbReference>
<keyword evidence="5" id="KW-1185">Reference proteome</keyword>
<dbReference type="Pfam" id="PF13280">
    <property type="entry name" value="WYL"/>
    <property type="match status" value="1"/>
</dbReference>
<gene>
    <name evidence="4" type="ORF">CLTEP_19890</name>
</gene>
<dbReference type="AlphaFoldDB" id="A0A151B2E5"/>
<dbReference type="PATRIC" id="fig|1121338.3.peg.2069"/>
<dbReference type="STRING" id="1121338.CLTEP_19890"/>
<dbReference type="InterPro" id="IPR013196">
    <property type="entry name" value="HTH_11"/>
</dbReference>